<dbReference type="PANTHER" id="PTHR34776">
    <property type="entry name" value="F17F16.3 PROTEIN"/>
    <property type="match status" value="1"/>
</dbReference>
<dbReference type="PANTHER" id="PTHR34776:SF1">
    <property type="entry name" value="F17F16.3 PROTEIN"/>
    <property type="match status" value="1"/>
</dbReference>
<reference evidence="1 2" key="1">
    <citation type="submission" date="2016-01" db="EMBL/GenBank/DDBJ databases">
        <title>Biosynthesis of antibiotic leucinostatins and their inhibition on Phytophthora in bio-control Purpureocillium lilacinum.</title>
        <authorList>
            <person name="Wang G."/>
            <person name="Liu Z."/>
            <person name="Lin R."/>
            <person name="Li E."/>
            <person name="Mao Z."/>
            <person name="Ling J."/>
            <person name="Yin W."/>
            <person name="Xie B."/>
        </authorList>
    </citation>
    <scope>NUCLEOTIDE SEQUENCE [LARGE SCALE GENOMIC DNA]</scope>
    <source>
        <strain evidence="1">PLBJ-1</strain>
    </source>
</reference>
<evidence type="ECO:0000313" key="1">
    <source>
        <dbReference type="EMBL" id="OAQ65556.1"/>
    </source>
</evidence>
<organism evidence="1 2">
    <name type="scientific">Purpureocillium lilacinum</name>
    <name type="common">Paecilomyces lilacinus</name>
    <dbReference type="NCBI Taxonomy" id="33203"/>
    <lineage>
        <taxon>Eukaryota</taxon>
        <taxon>Fungi</taxon>
        <taxon>Dikarya</taxon>
        <taxon>Ascomycota</taxon>
        <taxon>Pezizomycotina</taxon>
        <taxon>Sordariomycetes</taxon>
        <taxon>Hypocreomycetidae</taxon>
        <taxon>Hypocreales</taxon>
        <taxon>Ophiocordycipitaceae</taxon>
        <taxon>Purpureocillium</taxon>
    </lineage>
</organism>
<accession>A0A179FIZ5</accession>
<dbReference type="Proteomes" id="UP000078240">
    <property type="component" value="Unassembled WGS sequence"/>
</dbReference>
<evidence type="ECO:0000313" key="2">
    <source>
        <dbReference type="Proteomes" id="UP000078240"/>
    </source>
</evidence>
<comment type="caution">
    <text evidence="1">The sequence shown here is derived from an EMBL/GenBank/DDBJ whole genome shotgun (WGS) entry which is preliminary data.</text>
</comment>
<dbReference type="AlphaFoldDB" id="A0A179FIZ5"/>
<name>A0A179FIZ5_PURLI</name>
<proteinExistence type="predicted"/>
<dbReference type="EMBL" id="LSBH01000015">
    <property type="protein sequence ID" value="OAQ65556.1"/>
    <property type="molecule type" value="Genomic_DNA"/>
</dbReference>
<sequence length="313" mass="34890">MECLLIRGTGPSATPIIWTTFQARISKMTQQPVKAEAEYIEPAMSAGKTSQTSTTQFHILELGRISFLFRARVGIADPQAVDDIAQSYIILRPTPQKTIVGGIAHEHHDDVARLLVLPKKVLPCASGDKLMAFVDQANMRYSEIKDSLGPSDYETKTLGVRHLPAATVVGEGLYAITTTGRDSHLSYLTLYPKKLEKYQRLLQLKGHGSFIICTKNPNYPGPSNARLPNQILDEFRSLRWMPTKPAHMDYVNAQLLLIYGTPALRGADNNHSRDDKKEIQETLPFRDENDLKGMQDLSMAQFDEVLANLQAQG</sequence>
<protein>
    <submittedName>
        <fullName evidence="1">BTB domain-containingtranscription factor</fullName>
    </submittedName>
</protein>
<gene>
    <name evidence="1" type="ORF">VFPBJ_11186</name>
</gene>